<reference evidence="1 2" key="1">
    <citation type="journal article" date="2021" name="Front. Genet.">
        <title>Chromosome-Level Genome Assembly Reveals Significant Gene Expansion in the Toll and IMD Signaling Pathways of Dendrolimus kikuchii.</title>
        <authorList>
            <person name="Zhou J."/>
            <person name="Wu P."/>
            <person name="Xiong Z."/>
            <person name="Liu N."/>
            <person name="Zhao N."/>
            <person name="Ji M."/>
            <person name="Qiu Y."/>
            <person name="Yang B."/>
        </authorList>
    </citation>
    <scope>NUCLEOTIDE SEQUENCE [LARGE SCALE GENOMIC DNA]</scope>
    <source>
        <strain evidence="1">Ann1</strain>
    </source>
</reference>
<evidence type="ECO:0000313" key="2">
    <source>
        <dbReference type="Proteomes" id="UP000824533"/>
    </source>
</evidence>
<dbReference type="EMBL" id="CM034407">
    <property type="protein sequence ID" value="KAJ0172539.1"/>
    <property type="molecule type" value="Genomic_DNA"/>
</dbReference>
<name>A0ACC1CM89_9NEOP</name>
<sequence>MAPKGSMTCDLFVEFIQNQGRFKVLGKSLLIFDVAKCHLSIEALDEFDENDAVLYCLPSNTTHELQPLEKFINKSEENRKKALDAIKNGMAKKQAAKKYQVPRINLQFRIKKPDHKPQPGQSPVLNADKENKIKNWLNVSHAKGFPKRNDLLNSVSEFLKIAADLTRSETTFQEIQ</sequence>
<accession>A0ACC1CM89</accession>
<protein>
    <submittedName>
        <fullName evidence="1">Uncharacterized protein</fullName>
    </submittedName>
</protein>
<gene>
    <name evidence="1" type="ORF">K1T71_011678</name>
</gene>
<keyword evidence="2" id="KW-1185">Reference proteome</keyword>
<evidence type="ECO:0000313" key="1">
    <source>
        <dbReference type="EMBL" id="KAJ0172539.1"/>
    </source>
</evidence>
<proteinExistence type="predicted"/>
<dbReference type="Proteomes" id="UP000824533">
    <property type="component" value="Linkage Group LG21"/>
</dbReference>
<organism evidence="1 2">
    <name type="scientific">Dendrolimus kikuchii</name>
    <dbReference type="NCBI Taxonomy" id="765133"/>
    <lineage>
        <taxon>Eukaryota</taxon>
        <taxon>Metazoa</taxon>
        <taxon>Ecdysozoa</taxon>
        <taxon>Arthropoda</taxon>
        <taxon>Hexapoda</taxon>
        <taxon>Insecta</taxon>
        <taxon>Pterygota</taxon>
        <taxon>Neoptera</taxon>
        <taxon>Endopterygota</taxon>
        <taxon>Lepidoptera</taxon>
        <taxon>Glossata</taxon>
        <taxon>Ditrysia</taxon>
        <taxon>Bombycoidea</taxon>
        <taxon>Lasiocampidae</taxon>
        <taxon>Dendrolimus</taxon>
    </lineage>
</organism>
<comment type="caution">
    <text evidence="1">The sequence shown here is derived from an EMBL/GenBank/DDBJ whole genome shotgun (WGS) entry which is preliminary data.</text>
</comment>